<evidence type="ECO:0000313" key="1">
    <source>
        <dbReference type="EMBL" id="KAJ8630569.1"/>
    </source>
</evidence>
<gene>
    <name evidence="1" type="ORF">MRB53_023892</name>
</gene>
<protein>
    <submittedName>
        <fullName evidence="1">Uncharacterized protein</fullName>
    </submittedName>
</protein>
<dbReference type="EMBL" id="CM056815">
    <property type="protein sequence ID" value="KAJ8630569.1"/>
    <property type="molecule type" value="Genomic_DNA"/>
</dbReference>
<dbReference type="Proteomes" id="UP001234297">
    <property type="component" value="Chromosome 7"/>
</dbReference>
<organism evidence="1 2">
    <name type="scientific">Persea americana</name>
    <name type="common">Avocado</name>
    <dbReference type="NCBI Taxonomy" id="3435"/>
    <lineage>
        <taxon>Eukaryota</taxon>
        <taxon>Viridiplantae</taxon>
        <taxon>Streptophyta</taxon>
        <taxon>Embryophyta</taxon>
        <taxon>Tracheophyta</taxon>
        <taxon>Spermatophyta</taxon>
        <taxon>Magnoliopsida</taxon>
        <taxon>Magnoliidae</taxon>
        <taxon>Laurales</taxon>
        <taxon>Lauraceae</taxon>
        <taxon>Persea</taxon>
    </lineage>
</organism>
<reference evidence="1 2" key="1">
    <citation type="journal article" date="2022" name="Hortic Res">
        <title>A haplotype resolved chromosomal level avocado genome allows analysis of novel avocado genes.</title>
        <authorList>
            <person name="Nath O."/>
            <person name="Fletcher S.J."/>
            <person name="Hayward A."/>
            <person name="Shaw L.M."/>
            <person name="Masouleh A.K."/>
            <person name="Furtado A."/>
            <person name="Henry R.J."/>
            <person name="Mitter N."/>
        </authorList>
    </citation>
    <scope>NUCLEOTIDE SEQUENCE [LARGE SCALE GENOMIC DNA]</scope>
    <source>
        <strain evidence="2">cv. Hass</strain>
    </source>
</reference>
<comment type="caution">
    <text evidence="1">The sequence shown here is derived from an EMBL/GenBank/DDBJ whole genome shotgun (WGS) entry which is preliminary data.</text>
</comment>
<evidence type="ECO:0000313" key="2">
    <source>
        <dbReference type="Proteomes" id="UP001234297"/>
    </source>
</evidence>
<proteinExistence type="predicted"/>
<accession>A0ACC2LC05</accession>
<sequence length="193" mass="20880">MFHPSSTGASSPIPSTGTNDRRTSESTGQNSFDANIVMILAVLLCALVCALGLNSIVKCALRCSSRVGLESGEQAATRLANTGVKKKALKTFPTLAYSPGLDMPGLDSECVICLSEFAQGERVRVLPRCNHGFHVKCIDKWLNSHSSCPTCRQCLLNTCQKIVDHSQVGSSDPQRIVLPLDREDLLINYRALC</sequence>
<name>A0ACC2LC05_PERAE</name>
<keyword evidence="2" id="KW-1185">Reference proteome</keyword>